<accession>A0A2T7G1G3</accession>
<dbReference type="OrthoDB" id="7862974at2"/>
<evidence type="ECO:0000313" key="2">
    <source>
        <dbReference type="EMBL" id="PVA08247.1"/>
    </source>
</evidence>
<feature type="region of interest" description="Disordered" evidence="1">
    <location>
        <begin position="33"/>
        <end position="52"/>
    </location>
</feature>
<comment type="caution">
    <text evidence="2">The sequence shown here is derived from an EMBL/GenBank/DDBJ whole genome shotgun (WGS) entry which is preliminary data.</text>
</comment>
<evidence type="ECO:0000313" key="3">
    <source>
        <dbReference type="Proteomes" id="UP000244817"/>
    </source>
</evidence>
<dbReference type="Proteomes" id="UP000244817">
    <property type="component" value="Unassembled WGS sequence"/>
</dbReference>
<reference evidence="2 3" key="1">
    <citation type="submission" date="2018-04" db="EMBL/GenBank/DDBJ databases">
        <title>Pelagivirga bohaiensis gen. nov., sp. nov., a bacterium isolated from the Bohai Sea.</title>
        <authorList>
            <person name="Ji X."/>
        </authorList>
    </citation>
    <scope>NUCLEOTIDE SEQUENCE [LARGE SCALE GENOMIC DNA]</scope>
    <source>
        <strain evidence="2 3">BH-SD16</strain>
    </source>
</reference>
<proteinExistence type="predicted"/>
<gene>
    <name evidence="2" type="ORF">DC363_01775</name>
</gene>
<protein>
    <submittedName>
        <fullName evidence="2">Uncharacterized protein</fullName>
    </submittedName>
</protein>
<dbReference type="EMBL" id="QCYG01000001">
    <property type="protein sequence ID" value="PVA08247.1"/>
    <property type="molecule type" value="Genomic_DNA"/>
</dbReference>
<feature type="compositionally biased region" description="Basic and acidic residues" evidence="1">
    <location>
        <begin position="41"/>
        <end position="52"/>
    </location>
</feature>
<dbReference type="RefSeq" id="WP_108639401.1">
    <property type="nucleotide sequence ID" value="NZ_QCYG01000001.1"/>
</dbReference>
<dbReference type="AlphaFoldDB" id="A0A2T7G1G3"/>
<name>A0A2T7G1G3_9RHOB</name>
<keyword evidence="3" id="KW-1185">Reference proteome</keyword>
<organism evidence="2 3">
    <name type="scientific">Thalassorhabdomicrobium marinisediminis</name>
    <dbReference type="NCBI Taxonomy" id="2170577"/>
    <lineage>
        <taxon>Bacteria</taxon>
        <taxon>Pseudomonadati</taxon>
        <taxon>Pseudomonadota</taxon>
        <taxon>Alphaproteobacteria</taxon>
        <taxon>Rhodobacterales</taxon>
        <taxon>Paracoccaceae</taxon>
        <taxon>Thalassorhabdomicrobium</taxon>
    </lineage>
</organism>
<sequence length="83" mass="8800">MMLSKADFEDLLPDVFPTSSAEDPNAACIARWEDDGGQPERSPHTARAESADAAHWPPIGWAASAMAVAALGQSLAGPRRVVR</sequence>
<evidence type="ECO:0000256" key="1">
    <source>
        <dbReference type="SAM" id="MobiDB-lite"/>
    </source>
</evidence>
<feature type="region of interest" description="Disordered" evidence="1">
    <location>
        <begin position="1"/>
        <end position="23"/>
    </location>
</feature>